<organism evidence="2 3">
    <name type="scientific">Dyella monticola</name>
    <dbReference type="NCBI Taxonomy" id="1927958"/>
    <lineage>
        <taxon>Bacteria</taxon>
        <taxon>Pseudomonadati</taxon>
        <taxon>Pseudomonadota</taxon>
        <taxon>Gammaproteobacteria</taxon>
        <taxon>Lysobacterales</taxon>
        <taxon>Rhodanobacteraceae</taxon>
        <taxon>Dyella</taxon>
    </lineage>
</organism>
<dbReference type="EMBL" id="QRBE01000006">
    <property type="protein sequence ID" value="RDS81138.1"/>
    <property type="molecule type" value="Genomic_DNA"/>
</dbReference>
<keyword evidence="3" id="KW-1185">Reference proteome</keyword>
<evidence type="ECO:0000256" key="1">
    <source>
        <dbReference type="SAM" id="SignalP"/>
    </source>
</evidence>
<dbReference type="OrthoDB" id="8684916at2"/>
<accession>A0A370WYA8</accession>
<feature type="signal peptide" evidence="1">
    <location>
        <begin position="1"/>
        <end position="26"/>
    </location>
</feature>
<protein>
    <recommendedName>
        <fullName evidence="4">DUF5666 domain-containing protein</fullName>
    </recommendedName>
</protein>
<name>A0A370WYA8_9GAMM</name>
<dbReference type="RefSeq" id="WP_115495694.1">
    <property type="nucleotide sequence ID" value="NZ_QRBE01000006.1"/>
</dbReference>
<reference evidence="2 3" key="1">
    <citation type="submission" date="2018-07" db="EMBL/GenBank/DDBJ databases">
        <title>Dyella monticola sp. nov. and Dyella psychrodurans sp. nov. isolated from monsoon evergreen broad-leaved forest soil of Dinghu Mountain, China.</title>
        <authorList>
            <person name="Gao Z."/>
            <person name="Qiu L."/>
        </authorList>
    </citation>
    <scope>NUCLEOTIDE SEQUENCE [LARGE SCALE GENOMIC DNA]</scope>
    <source>
        <strain evidence="2 3">4G-K06</strain>
    </source>
</reference>
<comment type="caution">
    <text evidence="2">The sequence shown here is derived from an EMBL/GenBank/DDBJ whole genome shotgun (WGS) entry which is preliminary data.</text>
</comment>
<dbReference type="AlphaFoldDB" id="A0A370WYA8"/>
<dbReference type="Proteomes" id="UP000254258">
    <property type="component" value="Unassembled WGS sequence"/>
</dbReference>
<sequence length="202" mass="21648">MKRTLIALLCTALLPIGAAWSSPSLAIADLPAVSVTAYGLERQQVTTETTILNVDPIKNTITITGPDQHAETVEVRADARKLDRLKPGDRVDTHYLRAVALQVMPANSAKPGVEYSGGTEATNEGNGSFIQTHYTENVTATLSAMDMANGTVTLTGDDGYSRIVDVGNLHKREDVSKLKVGDLVSVTYVEELAISLDPKQAR</sequence>
<evidence type="ECO:0000313" key="3">
    <source>
        <dbReference type="Proteomes" id="UP000254258"/>
    </source>
</evidence>
<evidence type="ECO:0000313" key="2">
    <source>
        <dbReference type="EMBL" id="RDS81138.1"/>
    </source>
</evidence>
<feature type="chain" id="PRO_5017035320" description="DUF5666 domain-containing protein" evidence="1">
    <location>
        <begin position="27"/>
        <end position="202"/>
    </location>
</feature>
<proteinExistence type="predicted"/>
<evidence type="ECO:0008006" key="4">
    <source>
        <dbReference type="Google" id="ProtNLM"/>
    </source>
</evidence>
<keyword evidence="1" id="KW-0732">Signal</keyword>
<gene>
    <name evidence="2" type="ORF">DWU98_11380</name>
</gene>